<keyword evidence="6 11" id="KW-0812">Transmembrane</keyword>
<sequence>MRRVWVVGFGFSCLLHLCILLAIFYRPTSLESGGVGAQEGEFKGIMLVSNLPIGELKEVSIEQIKSEKNEEEFDETSDEELFSDIDEDLASLYETSSQINLKKNQKTAQNDKIKKEKKLKKEKKPLSSFNSDTNSKSKDNAQSAPLPGDSATVQNGTYGTGANQKASYQSALMAHLNRYKSYPNEALIRGEEGVVMVKITIDKFGNVLSKSIKKGSKFSALDSATLELFLKASPLPKPPNEFLNASGMLTFSLPISYNIQEYYKNR</sequence>
<dbReference type="InterPro" id="IPR037682">
    <property type="entry name" value="TonB_C"/>
</dbReference>
<keyword evidence="9 11" id="KW-0472">Membrane</keyword>
<dbReference type="GO" id="GO:0015031">
    <property type="term" value="P:protein transport"/>
    <property type="evidence" value="ECO:0007669"/>
    <property type="project" value="UniProtKB-KW"/>
</dbReference>
<organism evidence="13 14">
    <name type="scientific">Campylobacter geochelonis</name>
    <dbReference type="NCBI Taxonomy" id="1780362"/>
    <lineage>
        <taxon>Bacteria</taxon>
        <taxon>Pseudomonadati</taxon>
        <taxon>Campylobacterota</taxon>
        <taxon>Epsilonproteobacteria</taxon>
        <taxon>Campylobacterales</taxon>
        <taxon>Campylobacteraceae</taxon>
        <taxon>Campylobacter</taxon>
    </lineage>
</organism>
<reference evidence="13 14" key="1">
    <citation type="submission" date="2016-02" db="EMBL/GenBank/DDBJ databases">
        <authorList>
            <consortium name="Pathogen Informatics"/>
        </authorList>
    </citation>
    <scope>NUCLEOTIDE SEQUENCE [LARGE SCALE GENOMIC DNA]</scope>
    <source>
        <strain evidence="13 14">RC20</strain>
    </source>
</reference>
<dbReference type="PANTHER" id="PTHR33446">
    <property type="entry name" value="PROTEIN TONB-RELATED"/>
    <property type="match status" value="1"/>
</dbReference>
<keyword evidence="14" id="KW-1185">Reference proteome</keyword>
<comment type="subcellular location">
    <subcellularLocation>
        <location evidence="1">Cell inner membrane</location>
        <topology evidence="1">Single-pass membrane protein</topology>
        <orientation evidence="1">Periplasmic side</orientation>
    </subcellularLocation>
</comment>
<feature type="transmembrane region" description="Helical" evidence="11">
    <location>
        <begin position="6"/>
        <end position="25"/>
    </location>
</feature>
<dbReference type="Pfam" id="PF03544">
    <property type="entry name" value="TonB_C"/>
    <property type="match status" value="1"/>
</dbReference>
<comment type="similarity">
    <text evidence="2">Belongs to the TonB family.</text>
</comment>
<dbReference type="OrthoDB" id="5330166at2"/>
<gene>
    <name evidence="13" type="ORF">ERS672216_00057</name>
</gene>
<dbReference type="NCBIfam" id="TIGR01352">
    <property type="entry name" value="tonB_Cterm"/>
    <property type="match status" value="1"/>
</dbReference>
<evidence type="ECO:0000256" key="7">
    <source>
        <dbReference type="ARBA" id="ARBA00022927"/>
    </source>
</evidence>
<dbReference type="InterPro" id="IPR051045">
    <property type="entry name" value="TonB-dependent_transducer"/>
</dbReference>
<evidence type="ECO:0000256" key="9">
    <source>
        <dbReference type="ARBA" id="ARBA00023136"/>
    </source>
</evidence>
<dbReference type="EMBL" id="FIZP01000001">
    <property type="protein sequence ID" value="CZE45832.1"/>
    <property type="molecule type" value="Genomic_DNA"/>
</dbReference>
<evidence type="ECO:0000256" key="3">
    <source>
        <dbReference type="ARBA" id="ARBA00022448"/>
    </source>
</evidence>
<keyword evidence="7" id="KW-0653">Protein transport</keyword>
<evidence type="ECO:0000256" key="4">
    <source>
        <dbReference type="ARBA" id="ARBA00022475"/>
    </source>
</evidence>
<evidence type="ECO:0000259" key="12">
    <source>
        <dbReference type="PROSITE" id="PS52015"/>
    </source>
</evidence>
<evidence type="ECO:0000313" key="14">
    <source>
        <dbReference type="Proteomes" id="UP000069632"/>
    </source>
</evidence>
<name>A0A128EBT6_9BACT</name>
<dbReference type="GO" id="GO:0055085">
    <property type="term" value="P:transmembrane transport"/>
    <property type="evidence" value="ECO:0007669"/>
    <property type="project" value="InterPro"/>
</dbReference>
<evidence type="ECO:0000256" key="8">
    <source>
        <dbReference type="ARBA" id="ARBA00022989"/>
    </source>
</evidence>
<dbReference type="RefSeq" id="WP_075539832.1">
    <property type="nucleotide sequence ID" value="NZ_CP053844.1"/>
</dbReference>
<keyword evidence="4" id="KW-1003">Cell membrane</keyword>
<evidence type="ECO:0000256" key="10">
    <source>
        <dbReference type="SAM" id="MobiDB-lite"/>
    </source>
</evidence>
<accession>A0A128EBT6</accession>
<evidence type="ECO:0000256" key="1">
    <source>
        <dbReference type="ARBA" id="ARBA00004383"/>
    </source>
</evidence>
<evidence type="ECO:0000256" key="5">
    <source>
        <dbReference type="ARBA" id="ARBA00022519"/>
    </source>
</evidence>
<dbReference type="SUPFAM" id="SSF74653">
    <property type="entry name" value="TolA/TonB C-terminal domain"/>
    <property type="match status" value="1"/>
</dbReference>
<dbReference type="AlphaFoldDB" id="A0A128EBT6"/>
<dbReference type="Proteomes" id="UP000069632">
    <property type="component" value="Unassembled WGS sequence"/>
</dbReference>
<evidence type="ECO:0000256" key="2">
    <source>
        <dbReference type="ARBA" id="ARBA00006555"/>
    </source>
</evidence>
<protein>
    <submittedName>
        <fullName evidence="13">Ferric siderophore transport system, periplasmic binding protein TonB</fullName>
    </submittedName>
</protein>
<feature type="domain" description="TonB C-terminal" evidence="12">
    <location>
        <begin position="167"/>
        <end position="266"/>
    </location>
</feature>
<proteinExistence type="inferred from homology"/>
<dbReference type="PANTHER" id="PTHR33446:SF2">
    <property type="entry name" value="PROTEIN TONB"/>
    <property type="match status" value="1"/>
</dbReference>
<evidence type="ECO:0000256" key="6">
    <source>
        <dbReference type="ARBA" id="ARBA00022692"/>
    </source>
</evidence>
<keyword evidence="3" id="KW-0813">Transport</keyword>
<dbReference type="GO" id="GO:0031992">
    <property type="term" value="F:energy transducer activity"/>
    <property type="evidence" value="ECO:0007669"/>
    <property type="project" value="TreeGrafter"/>
</dbReference>
<feature type="region of interest" description="Disordered" evidence="10">
    <location>
        <begin position="101"/>
        <end position="158"/>
    </location>
</feature>
<dbReference type="Gene3D" id="3.30.1150.10">
    <property type="match status" value="1"/>
</dbReference>
<evidence type="ECO:0000313" key="13">
    <source>
        <dbReference type="EMBL" id="CZE45832.1"/>
    </source>
</evidence>
<keyword evidence="5" id="KW-0997">Cell inner membrane</keyword>
<evidence type="ECO:0000256" key="11">
    <source>
        <dbReference type="SAM" id="Phobius"/>
    </source>
</evidence>
<dbReference type="InterPro" id="IPR006260">
    <property type="entry name" value="TonB/TolA_C"/>
</dbReference>
<keyword evidence="8 11" id="KW-1133">Transmembrane helix</keyword>
<dbReference type="GO" id="GO:0098797">
    <property type="term" value="C:plasma membrane protein complex"/>
    <property type="evidence" value="ECO:0007669"/>
    <property type="project" value="TreeGrafter"/>
</dbReference>
<dbReference type="PROSITE" id="PS52015">
    <property type="entry name" value="TONB_CTD"/>
    <property type="match status" value="1"/>
</dbReference>